<gene>
    <name evidence="1" type="ORF">S03H2_62926</name>
</gene>
<evidence type="ECO:0000313" key="1">
    <source>
        <dbReference type="EMBL" id="GAH80794.1"/>
    </source>
</evidence>
<comment type="caution">
    <text evidence="1">The sequence shown here is derived from an EMBL/GenBank/DDBJ whole genome shotgun (WGS) entry which is preliminary data.</text>
</comment>
<organism evidence="1">
    <name type="scientific">marine sediment metagenome</name>
    <dbReference type="NCBI Taxonomy" id="412755"/>
    <lineage>
        <taxon>unclassified sequences</taxon>
        <taxon>metagenomes</taxon>
        <taxon>ecological metagenomes</taxon>
    </lineage>
</organism>
<proteinExistence type="predicted"/>
<accession>X1JR94</accession>
<dbReference type="EMBL" id="BARU01040730">
    <property type="protein sequence ID" value="GAH80794.1"/>
    <property type="molecule type" value="Genomic_DNA"/>
</dbReference>
<reference evidence="1" key="1">
    <citation type="journal article" date="2014" name="Front. Microbiol.">
        <title>High frequency of phylogenetically diverse reductive dehalogenase-homologous genes in deep subseafloor sedimentary metagenomes.</title>
        <authorList>
            <person name="Kawai M."/>
            <person name="Futagami T."/>
            <person name="Toyoda A."/>
            <person name="Takaki Y."/>
            <person name="Nishi S."/>
            <person name="Hori S."/>
            <person name="Arai W."/>
            <person name="Tsubouchi T."/>
            <person name="Morono Y."/>
            <person name="Uchiyama I."/>
            <person name="Ito T."/>
            <person name="Fujiyama A."/>
            <person name="Inagaki F."/>
            <person name="Takami H."/>
        </authorList>
    </citation>
    <scope>NUCLEOTIDE SEQUENCE</scope>
    <source>
        <strain evidence="1">Expedition CK06-06</strain>
    </source>
</reference>
<sequence>MYNGYSGGTVEATGEADPGVALLESFQWGGEPIEGLIVHNFPVSGELLFTPDEPHVIELPYTFWLSLLPGGAAEEGEMIGQLAPEDSGESAPPQEDESPVESLLGVSIEPVSETIEDESGCRSILTIGYGAVDLTGGGKPVSDVSLRVDGEELYPWSGTPTDHYQDSALLESGCSEVHVVQVTASNADGQTVTATREVRVPPLSTHFTYGILDVPGEGECRMQ</sequence>
<protein>
    <submittedName>
        <fullName evidence="1">Uncharacterized protein</fullName>
    </submittedName>
</protein>
<name>X1JR94_9ZZZZ</name>
<feature type="non-terminal residue" evidence="1">
    <location>
        <position position="223"/>
    </location>
</feature>
<dbReference type="AlphaFoldDB" id="X1JR94"/>